<dbReference type="NCBIfam" id="TIGR02285">
    <property type="entry name" value="TIGR02285 family protein"/>
    <property type="match status" value="1"/>
</dbReference>
<comment type="caution">
    <text evidence="1">The sequence shown here is derived from an EMBL/GenBank/DDBJ whole genome shotgun (WGS) entry which is preliminary data.</text>
</comment>
<reference evidence="1 2" key="1">
    <citation type="submission" date="2018-08" db="EMBL/GenBank/DDBJ databases">
        <title>Recombination of ecologically and evolutionarily significant loci maintains genetic cohesion in the Pseudomonas syringae species complex.</title>
        <authorList>
            <person name="Dillon M."/>
            <person name="Thakur S."/>
            <person name="Almeida R.N.D."/>
            <person name="Weir B.S."/>
            <person name="Guttman D.S."/>
        </authorList>
    </citation>
    <scope>NUCLEOTIDE SEQUENCE [LARGE SCALE GENOMIC DNA]</scope>
    <source>
        <strain evidence="1 2">ICMP 3353</strain>
    </source>
</reference>
<dbReference type="RefSeq" id="WP_122318662.1">
    <property type="nucleotide sequence ID" value="NZ_RBRE01000103.1"/>
</dbReference>
<dbReference type="Proteomes" id="UP000277236">
    <property type="component" value="Unassembled WGS sequence"/>
</dbReference>
<protein>
    <recommendedName>
        <fullName evidence="3">Solute-binding protein family 3/N-terminal domain-containing protein</fullName>
    </recommendedName>
</protein>
<dbReference type="AlphaFoldDB" id="A0A3M4LEQ9"/>
<proteinExistence type="predicted"/>
<organism evidence="1 2">
    <name type="scientific">Pseudomonas cichorii</name>
    <dbReference type="NCBI Taxonomy" id="36746"/>
    <lineage>
        <taxon>Bacteria</taxon>
        <taxon>Pseudomonadati</taxon>
        <taxon>Pseudomonadota</taxon>
        <taxon>Gammaproteobacteria</taxon>
        <taxon>Pseudomonadales</taxon>
        <taxon>Pseudomonadaceae</taxon>
        <taxon>Pseudomonas</taxon>
    </lineage>
</organism>
<dbReference type="EMBL" id="RBRE01000103">
    <property type="protein sequence ID" value="RMQ39985.1"/>
    <property type="molecule type" value="Genomic_DNA"/>
</dbReference>
<evidence type="ECO:0008006" key="3">
    <source>
        <dbReference type="Google" id="ProtNLM"/>
    </source>
</evidence>
<gene>
    <name evidence="1" type="ORF">ALQ04_02564</name>
</gene>
<dbReference type="OrthoDB" id="8480452at2"/>
<evidence type="ECO:0000313" key="2">
    <source>
        <dbReference type="Proteomes" id="UP000277236"/>
    </source>
</evidence>
<accession>A0A3M4LEQ9</accession>
<sequence length="294" mass="33400">MSSLASQSARSHLARLLLAMVLSGLPCISQAKETLIWLLRDMPPATIFSGPYQGQGAIDQFMPILTARMPEYEHVLMRVNRARGTQMLNDPTLTCDPTLLWTPLRARTIVFSIPTYIVLSNGLVVRKNDMQLFTPFITDDHIDLLALMNSKTIKLGVVAERSYGIVIDEILSHTPREELSEHYGNDAVGSLLQMERLGRLQALISYWPEARAQAMHQGINPEELVFLPVKDTPKYQFTHIGCSDNPKGRQAMEIINREMRSLRETSLLNLYANWLEPEFRPQYIRDAKAFFEAN</sequence>
<dbReference type="InterPro" id="IPR011972">
    <property type="entry name" value="CHP02285"/>
</dbReference>
<name>A0A3M4LEQ9_PSECI</name>
<evidence type="ECO:0000313" key="1">
    <source>
        <dbReference type="EMBL" id="RMQ39985.1"/>
    </source>
</evidence>
<dbReference type="SUPFAM" id="SSF53850">
    <property type="entry name" value="Periplasmic binding protein-like II"/>
    <property type="match status" value="1"/>
</dbReference>